<sequence length="281" mass="31069">MRKAVQIIWTIITNGYVPGFIKGTIYRGATKKFCVPGLNCYSCPGALGSCPIGSLQAVIGSIKYSISYYVLGFLFLIGTIGGRFVCGWLCPFGLIQELLYKFPSKKRVLYDKLKYIKYGVLIIFVILMPMLFTNKLGMGNPAFCKYICPAGTLEGGIPLLITNPALRKSIGLLFTLKFSILIITLVSSIIYFRPFCKVLCPLGAIYSLFNSISFYRLEVDSNECISCGLCSKACKMNVVPCKNPNALECIRCNDCMDICPTDAITCNMNIPNKKKGVFNNE</sequence>
<dbReference type="Gene3D" id="3.30.70.20">
    <property type="match status" value="1"/>
</dbReference>
<keyword evidence="6" id="KW-0411">Iron-sulfur</keyword>
<keyword evidence="10" id="KW-1185">Reference proteome</keyword>
<dbReference type="Proteomes" id="UP000216024">
    <property type="component" value="Unassembled WGS sequence"/>
</dbReference>
<reference evidence="9 10" key="1">
    <citation type="submission" date="2017-06" db="EMBL/GenBank/DDBJ databases">
        <title>Draft genome sequence of anaerobic fermentative bacterium Anaeromicrobium sediminis DY2726D isolated from West Pacific Ocean sediments.</title>
        <authorList>
            <person name="Zeng X."/>
        </authorList>
    </citation>
    <scope>NUCLEOTIDE SEQUENCE [LARGE SCALE GENOMIC DNA]</scope>
    <source>
        <strain evidence="9 10">DY2726D</strain>
    </source>
</reference>
<evidence type="ECO:0000313" key="10">
    <source>
        <dbReference type="Proteomes" id="UP000216024"/>
    </source>
</evidence>
<dbReference type="Pfam" id="PF12801">
    <property type="entry name" value="Fer4_5"/>
    <property type="match status" value="3"/>
</dbReference>
<evidence type="ECO:0000256" key="7">
    <source>
        <dbReference type="SAM" id="Phobius"/>
    </source>
</evidence>
<dbReference type="EMBL" id="NIBG01000026">
    <property type="protein sequence ID" value="PAB57409.1"/>
    <property type="molecule type" value="Genomic_DNA"/>
</dbReference>
<gene>
    <name evidence="9" type="ORF">CCE28_19125</name>
</gene>
<evidence type="ECO:0000256" key="6">
    <source>
        <dbReference type="ARBA" id="ARBA00023014"/>
    </source>
</evidence>
<evidence type="ECO:0000256" key="1">
    <source>
        <dbReference type="ARBA" id="ARBA00022448"/>
    </source>
</evidence>
<keyword evidence="2" id="KW-0004">4Fe-4S</keyword>
<evidence type="ECO:0000256" key="4">
    <source>
        <dbReference type="ARBA" id="ARBA00022982"/>
    </source>
</evidence>
<proteinExistence type="predicted"/>
<keyword evidence="3" id="KW-0479">Metal-binding</keyword>
<keyword evidence="4" id="KW-0249">Electron transport</keyword>
<dbReference type="GO" id="GO:0046872">
    <property type="term" value="F:metal ion binding"/>
    <property type="evidence" value="ECO:0007669"/>
    <property type="project" value="UniProtKB-KW"/>
</dbReference>
<dbReference type="GO" id="GO:0005886">
    <property type="term" value="C:plasma membrane"/>
    <property type="evidence" value="ECO:0007669"/>
    <property type="project" value="TreeGrafter"/>
</dbReference>
<dbReference type="InterPro" id="IPR051684">
    <property type="entry name" value="Electron_Trans/Redox"/>
</dbReference>
<accession>A0A267MCY0</accession>
<dbReference type="GO" id="GO:0051539">
    <property type="term" value="F:4 iron, 4 sulfur cluster binding"/>
    <property type="evidence" value="ECO:0007669"/>
    <property type="project" value="UniProtKB-KW"/>
</dbReference>
<dbReference type="PROSITE" id="PS00198">
    <property type="entry name" value="4FE4S_FER_1"/>
    <property type="match status" value="1"/>
</dbReference>
<dbReference type="InterPro" id="IPR017896">
    <property type="entry name" value="4Fe4S_Fe-S-bd"/>
</dbReference>
<dbReference type="RefSeq" id="WP_095135390.1">
    <property type="nucleotide sequence ID" value="NZ_NIBG01000026.1"/>
</dbReference>
<dbReference type="InterPro" id="IPR017900">
    <property type="entry name" value="4Fe4S_Fe_S_CS"/>
</dbReference>
<organism evidence="9 10">
    <name type="scientific">Anaeromicrobium sediminis</name>
    <dbReference type="NCBI Taxonomy" id="1478221"/>
    <lineage>
        <taxon>Bacteria</taxon>
        <taxon>Bacillati</taxon>
        <taxon>Bacillota</taxon>
        <taxon>Clostridia</taxon>
        <taxon>Peptostreptococcales</taxon>
        <taxon>Thermotaleaceae</taxon>
        <taxon>Anaeromicrobium</taxon>
    </lineage>
</organism>
<evidence type="ECO:0000256" key="3">
    <source>
        <dbReference type="ARBA" id="ARBA00022723"/>
    </source>
</evidence>
<dbReference type="SUPFAM" id="SSF54862">
    <property type="entry name" value="4Fe-4S ferredoxins"/>
    <property type="match status" value="1"/>
</dbReference>
<dbReference type="AlphaFoldDB" id="A0A267MCY0"/>
<evidence type="ECO:0000313" key="9">
    <source>
        <dbReference type="EMBL" id="PAB57409.1"/>
    </source>
</evidence>
<feature type="domain" description="4Fe-4S ferredoxin-type" evidence="8">
    <location>
        <begin position="245"/>
        <end position="269"/>
    </location>
</feature>
<dbReference type="PROSITE" id="PS51379">
    <property type="entry name" value="4FE4S_FER_2"/>
    <property type="match status" value="2"/>
</dbReference>
<feature type="transmembrane region" description="Helical" evidence="7">
    <location>
        <begin position="68"/>
        <end position="94"/>
    </location>
</feature>
<dbReference type="Pfam" id="PF00037">
    <property type="entry name" value="Fer4"/>
    <property type="match status" value="2"/>
</dbReference>
<keyword evidence="1" id="KW-0813">Transport</keyword>
<feature type="domain" description="4Fe-4S ferredoxin-type" evidence="8">
    <location>
        <begin position="215"/>
        <end position="244"/>
    </location>
</feature>
<feature type="transmembrane region" description="Helical" evidence="7">
    <location>
        <begin position="170"/>
        <end position="192"/>
    </location>
</feature>
<evidence type="ECO:0000256" key="2">
    <source>
        <dbReference type="ARBA" id="ARBA00022485"/>
    </source>
</evidence>
<feature type="transmembrane region" description="Helical" evidence="7">
    <location>
        <begin position="115"/>
        <end position="132"/>
    </location>
</feature>
<evidence type="ECO:0000259" key="8">
    <source>
        <dbReference type="PROSITE" id="PS51379"/>
    </source>
</evidence>
<dbReference type="OrthoDB" id="9806398at2"/>
<dbReference type="PANTHER" id="PTHR30176:SF3">
    <property type="entry name" value="FERREDOXIN-TYPE PROTEIN NAPH"/>
    <property type="match status" value="1"/>
</dbReference>
<keyword evidence="7" id="KW-0472">Membrane</keyword>
<name>A0A267MCY0_9FIRM</name>
<evidence type="ECO:0000256" key="5">
    <source>
        <dbReference type="ARBA" id="ARBA00023004"/>
    </source>
</evidence>
<protein>
    <submittedName>
        <fullName evidence="9">4Fe-4S ferredoxin</fullName>
    </submittedName>
</protein>
<keyword evidence="7" id="KW-1133">Transmembrane helix</keyword>
<keyword evidence="7" id="KW-0812">Transmembrane</keyword>
<comment type="caution">
    <text evidence="9">The sequence shown here is derived from an EMBL/GenBank/DDBJ whole genome shotgun (WGS) entry which is preliminary data.</text>
</comment>
<dbReference type="PANTHER" id="PTHR30176">
    <property type="entry name" value="FERREDOXIN-TYPE PROTEIN NAPH"/>
    <property type="match status" value="1"/>
</dbReference>
<keyword evidence="5" id="KW-0408">Iron</keyword>